<gene>
    <name evidence="6" type="ORF">GSONMT00060112001</name>
</gene>
<dbReference type="GO" id="GO:0033627">
    <property type="term" value="P:cell adhesion mediated by integrin"/>
    <property type="evidence" value="ECO:0007669"/>
    <property type="project" value="TreeGrafter"/>
</dbReference>
<dbReference type="InterPro" id="IPR000413">
    <property type="entry name" value="Integrin_alpha"/>
</dbReference>
<feature type="repeat" description="FG-GAP" evidence="4">
    <location>
        <begin position="34"/>
        <end position="92"/>
    </location>
</feature>
<protein>
    <recommendedName>
        <fullName evidence="8">Integrin alpha-2 domain-containing protein</fullName>
    </recommendedName>
</protein>
<dbReference type="GO" id="GO:0001525">
    <property type="term" value="P:angiogenesis"/>
    <property type="evidence" value="ECO:0007669"/>
    <property type="project" value="TreeGrafter"/>
</dbReference>
<reference evidence="6" key="1">
    <citation type="journal article" date="2014" name="Nat. Commun.">
        <title>The rainbow trout genome provides novel insights into evolution after whole-genome duplication in vertebrates.</title>
        <authorList>
            <person name="Berthelot C."/>
            <person name="Brunet F."/>
            <person name="Chalopin D."/>
            <person name="Juanchich A."/>
            <person name="Bernard M."/>
            <person name="Noel B."/>
            <person name="Bento P."/>
            <person name="Da Silva C."/>
            <person name="Labadie K."/>
            <person name="Alberti A."/>
            <person name="Aury J.M."/>
            <person name="Louis A."/>
            <person name="Dehais P."/>
            <person name="Bardou P."/>
            <person name="Montfort J."/>
            <person name="Klopp C."/>
            <person name="Cabau C."/>
            <person name="Gaspin C."/>
            <person name="Thorgaard G.H."/>
            <person name="Boussaha M."/>
            <person name="Quillet E."/>
            <person name="Guyomard R."/>
            <person name="Galiana D."/>
            <person name="Bobe J."/>
            <person name="Volff J.N."/>
            <person name="Genet C."/>
            <person name="Wincker P."/>
            <person name="Jaillon O."/>
            <person name="Roest Crollius H."/>
            <person name="Guiguen Y."/>
        </authorList>
    </citation>
    <scope>NUCLEOTIDE SEQUENCE [LARGE SCALE GENOMIC DNA]</scope>
</reference>
<evidence type="ECO:0000256" key="2">
    <source>
        <dbReference type="ARBA" id="ARBA00022737"/>
    </source>
</evidence>
<proteinExistence type="inferred from homology"/>
<dbReference type="PROSITE" id="PS51470">
    <property type="entry name" value="FG_GAP"/>
    <property type="match status" value="1"/>
</dbReference>
<dbReference type="STRING" id="8022.A0A060YUQ6"/>
<organism evidence="6 7">
    <name type="scientific">Oncorhynchus mykiss</name>
    <name type="common">Rainbow trout</name>
    <name type="synonym">Salmo gairdneri</name>
    <dbReference type="NCBI Taxonomy" id="8022"/>
    <lineage>
        <taxon>Eukaryota</taxon>
        <taxon>Metazoa</taxon>
        <taxon>Chordata</taxon>
        <taxon>Craniata</taxon>
        <taxon>Vertebrata</taxon>
        <taxon>Euteleostomi</taxon>
        <taxon>Actinopterygii</taxon>
        <taxon>Neopterygii</taxon>
        <taxon>Teleostei</taxon>
        <taxon>Protacanthopterygii</taxon>
        <taxon>Salmoniformes</taxon>
        <taxon>Salmonidae</taxon>
        <taxon>Salmoninae</taxon>
        <taxon>Oncorhynchus</taxon>
    </lineage>
</organism>
<dbReference type="PRINTS" id="PR01185">
    <property type="entry name" value="INTEGRINA"/>
</dbReference>
<evidence type="ECO:0008006" key="8">
    <source>
        <dbReference type="Google" id="ProtNLM"/>
    </source>
</evidence>
<evidence type="ECO:0000256" key="4">
    <source>
        <dbReference type="PROSITE-ProRule" id="PRU00803"/>
    </source>
</evidence>
<feature type="non-terminal residue" evidence="6">
    <location>
        <position position="147"/>
    </location>
</feature>
<keyword evidence="3" id="KW-0325">Glycoprotein</keyword>
<dbReference type="PaxDb" id="8022-A0A060YUQ6"/>
<dbReference type="Gene3D" id="2.130.10.130">
    <property type="entry name" value="Integrin alpha, N-terminal"/>
    <property type="match status" value="1"/>
</dbReference>
<keyword evidence="5" id="KW-0130">Cell adhesion</keyword>
<sequence length="147" mass="16559">MTLYVISTGQLISDDISEIITRFNRQYYTPYSNQLTTKSASAQYDDSYLGYSVTVGDFNADGEDDYITGVPRGDKALGYVNIFNGRNMQSVLNFTGTQMVGVLHETVRACIPTLSRKDERNVDIINMICFEGSSWNLRYGPHRDRAS</sequence>
<evidence type="ECO:0000256" key="5">
    <source>
        <dbReference type="RuleBase" id="RU003762"/>
    </source>
</evidence>
<evidence type="ECO:0000313" key="7">
    <source>
        <dbReference type="Proteomes" id="UP000193380"/>
    </source>
</evidence>
<dbReference type="EMBL" id="FR921960">
    <property type="protein sequence ID" value="CDQ95638.1"/>
    <property type="molecule type" value="Genomic_DNA"/>
</dbReference>
<keyword evidence="2" id="KW-0677">Repeat</keyword>
<dbReference type="GO" id="GO:0007229">
    <property type="term" value="P:integrin-mediated signaling pathway"/>
    <property type="evidence" value="ECO:0007669"/>
    <property type="project" value="UniProtKB-KW"/>
</dbReference>
<reference evidence="6" key="2">
    <citation type="submission" date="2014-03" db="EMBL/GenBank/DDBJ databases">
        <authorList>
            <person name="Genoscope - CEA"/>
        </authorList>
    </citation>
    <scope>NUCLEOTIDE SEQUENCE</scope>
</reference>
<dbReference type="InterPro" id="IPR028994">
    <property type="entry name" value="Integrin_alpha_N"/>
</dbReference>
<dbReference type="GO" id="GO:0098609">
    <property type="term" value="P:cell-cell adhesion"/>
    <property type="evidence" value="ECO:0007669"/>
    <property type="project" value="TreeGrafter"/>
</dbReference>
<dbReference type="GO" id="GO:0005178">
    <property type="term" value="F:integrin binding"/>
    <property type="evidence" value="ECO:0007669"/>
    <property type="project" value="TreeGrafter"/>
</dbReference>
<dbReference type="GO" id="GO:0007160">
    <property type="term" value="P:cell-matrix adhesion"/>
    <property type="evidence" value="ECO:0007669"/>
    <property type="project" value="TreeGrafter"/>
</dbReference>
<evidence type="ECO:0000256" key="3">
    <source>
        <dbReference type="ARBA" id="ARBA00023180"/>
    </source>
</evidence>
<dbReference type="SUPFAM" id="SSF69318">
    <property type="entry name" value="Integrin alpha N-terminal domain"/>
    <property type="match status" value="1"/>
</dbReference>
<dbReference type="AlphaFoldDB" id="A0A060YUQ6"/>
<evidence type="ECO:0000313" key="6">
    <source>
        <dbReference type="EMBL" id="CDQ95638.1"/>
    </source>
</evidence>
<name>A0A060YUQ6_ONCMY</name>
<comment type="subcellular location">
    <subcellularLocation>
        <location evidence="5">Membrane</location>
        <topology evidence="5">Single-pass type I membrane protein</topology>
    </subcellularLocation>
</comment>
<dbReference type="InterPro" id="IPR013519">
    <property type="entry name" value="Int_alpha_beta-p"/>
</dbReference>
<dbReference type="GO" id="GO:0009897">
    <property type="term" value="C:external side of plasma membrane"/>
    <property type="evidence" value="ECO:0007669"/>
    <property type="project" value="TreeGrafter"/>
</dbReference>
<evidence type="ECO:0000256" key="1">
    <source>
        <dbReference type="ARBA" id="ARBA00022729"/>
    </source>
</evidence>
<keyword evidence="5" id="KW-0401">Integrin</keyword>
<dbReference type="PANTHER" id="PTHR23220:SF4">
    <property type="entry name" value="INTEGRIN ALPHA-V"/>
    <property type="match status" value="1"/>
</dbReference>
<accession>A0A060YUQ6</accession>
<dbReference type="InterPro" id="IPR013517">
    <property type="entry name" value="FG-GAP"/>
</dbReference>
<dbReference type="GO" id="GO:0008305">
    <property type="term" value="C:integrin complex"/>
    <property type="evidence" value="ECO:0007669"/>
    <property type="project" value="InterPro"/>
</dbReference>
<dbReference type="Pfam" id="PF01839">
    <property type="entry name" value="FG-GAP"/>
    <property type="match status" value="1"/>
</dbReference>
<dbReference type="SMART" id="SM00191">
    <property type="entry name" value="Int_alpha"/>
    <property type="match status" value="1"/>
</dbReference>
<keyword evidence="1" id="KW-0732">Signal</keyword>
<dbReference type="Proteomes" id="UP000193380">
    <property type="component" value="Unassembled WGS sequence"/>
</dbReference>
<dbReference type="PANTHER" id="PTHR23220">
    <property type="entry name" value="INTEGRIN ALPHA"/>
    <property type="match status" value="1"/>
</dbReference>
<comment type="similarity">
    <text evidence="5">Belongs to the integrin alpha chain family.</text>
</comment>
<keyword evidence="5" id="KW-0675">Receptor</keyword>